<dbReference type="PaxDb" id="7159-AAEL013590-PA"/>
<evidence type="ECO:0000256" key="7">
    <source>
        <dbReference type="PROSITE-ProRule" id="PRU00309"/>
    </source>
</evidence>
<sequence>MQPNLRSELIERINSSSNRRQYLSGLPFSYGVPADGSGYIRSDFRGPQYARQQTKYTRHRFPPDPERRAAWLHAIARAENRKLNVDGINFDAVRLCSNHFSQSDFYIAKGRRLLHKSAVPCLFGDDAVENGQRYALKCMESGEFPQSIPPPIKIKKLGKETQRQTKALIDDVLGCFKIYDPPEASTVFRLEKFPHVCRLCLKAPKSRTEVMIPVEATNYLLGGISIVEFISEVLPNKVSSDVNCEEFLPKEVCLPCLELLRFFAKFRCRITVVHLLMNSLVKLKQYKNSTPIVDLFASQSNLVQTVIKDLDLCRKDSFSVEDLLEEFPRYDMAFSEDGVLKQEIPNQDQGESFAEELPNLPIDTGTIYAEECTIEELQELTKDNPDLLVTDSSDDYPVFKKNKPPIKSKYGGRKLDKPLQCPKCPYSTYFKRNFHTHQEVHKKRETRVYACKEPGCTEVFKTYRKYKRHGHQTFICDNCGLRCASKASLKGHLARHAMKLEHKCPYCRQGYNTKEDLRLHVRHQHLGTISYSCEICEMSFNRKSIRDGHLLTHGKSLDFPCTMCDKKFKTHKYLQKHINGVHKKLQFTCSYCNADFRTTYLRNNHIECVHGIQARFVCDVCVQTFDNQDKLDSHRARHENPHDQECGKCLAVFTSKDLLGSHQCITYRDDYVCCGRDLRYHYIYNKHMLTKHGIKTNVRVKPVPGLLMGQMRAKRKRIESCPKCEKIFATRTQKKQHMEICTFNEEQGAKDNAEAEGTMAAEILMELDEVIEHEVEVQ</sequence>
<dbReference type="SMART" id="SM00868">
    <property type="entry name" value="zf-AD"/>
    <property type="match status" value="1"/>
</dbReference>
<evidence type="ECO:0000313" key="13">
    <source>
        <dbReference type="Proteomes" id="UP000682892"/>
    </source>
</evidence>
<feature type="domain" description="C2H2-type" evidence="9">
    <location>
        <begin position="502"/>
        <end position="530"/>
    </location>
</feature>
<evidence type="ECO:0000256" key="5">
    <source>
        <dbReference type="ARBA" id="ARBA00023125"/>
    </source>
</evidence>
<feature type="binding site" evidence="8">
    <location>
        <position position="253"/>
    </location>
    <ligand>
        <name>Zn(2+)</name>
        <dbReference type="ChEBI" id="CHEBI:29105"/>
    </ligand>
</feature>
<evidence type="ECO:0000256" key="2">
    <source>
        <dbReference type="ARBA" id="ARBA00022737"/>
    </source>
</evidence>
<dbReference type="InterPro" id="IPR006612">
    <property type="entry name" value="THAP_Znf"/>
</dbReference>
<dbReference type="InterPro" id="IPR036236">
    <property type="entry name" value="Znf_C2H2_sf"/>
</dbReference>
<name>Q16IP2_AEDAE</name>
<dbReference type="Gene3D" id="3.30.160.60">
    <property type="entry name" value="Classic Zinc Finger"/>
    <property type="match status" value="3"/>
</dbReference>
<dbReference type="HOGENOM" id="CLU_020275_0_0_1"/>
<feature type="domain" description="C2H2-type" evidence="9">
    <location>
        <begin position="559"/>
        <end position="582"/>
    </location>
</feature>
<dbReference type="GO" id="GO:0005634">
    <property type="term" value="C:nucleus"/>
    <property type="evidence" value="ECO:0007669"/>
    <property type="project" value="InterPro"/>
</dbReference>
<dbReference type="EMBL" id="CH478064">
    <property type="protein sequence ID" value="EAT34136.1"/>
    <property type="molecule type" value="Genomic_DNA"/>
</dbReference>
<evidence type="ECO:0000256" key="3">
    <source>
        <dbReference type="ARBA" id="ARBA00022771"/>
    </source>
</evidence>
<dbReference type="SUPFAM" id="SSF57716">
    <property type="entry name" value="Glucocorticoid receptor-like (DNA-binding domain)"/>
    <property type="match status" value="2"/>
</dbReference>
<organism evidence="12 13">
    <name type="scientific">Aedes aegypti</name>
    <name type="common">Yellowfever mosquito</name>
    <name type="synonym">Culex aegypti</name>
    <dbReference type="NCBI Taxonomy" id="7159"/>
    <lineage>
        <taxon>Eukaryota</taxon>
        <taxon>Metazoa</taxon>
        <taxon>Ecdysozoa</taxon>
        <taxon>Arthropoda</taxon>
        <taxon>Hexapoda</taxon>
        <taxon>Insecta</taxon>
        <taxon>Pterygota</taxon>
        <taxon>Neoptera</taxon>
        <taxon>Endopterygota</taxon>
        <taxon>Diptera</taxon>
        <taxon>Nematocera</taxon>
        <taxon>Culicoidea</taxon>
        <taxon>Culicidae</taxon>
        <taxon>Culicinae</taxon>
        <taxon>Aedini</taxon>
        <taxon>Aedes</taxon>
        <taxon>Stegomyia</taxon>
    </lineage>
</organism>
<dbReference type="PROSITE" id="PS51915">
    <property type="entry name" value="ZAD"/>
    <property type="match status" value="1"/>
</dbReference>
<dbReference type="PROSITE" id="PS00028">
    <property type="entry name" value="ZINC_FINGER_C2H2_1"/>
    <property type="match status" value="6"/>
</dbReference>
<keyword evidence="2" id="KW-0677">Repeat</keyword>
<gene>
    <name evidence="12" type="ORF">AaeL_AAEL013590</name>
</gene>
<dbReference type="PROSITE" id="PS50157">
    <property type="entry name" value="ZINC_FINGER_C2H2_2"/>
    <property type="match status" value="4"/>
</dbReference>
<reference evidence="12" key="3">
    <citation type="submission" date="2012-09" db="EMBL/GenBank/DDBJ databases">
        <authorList>
            <consortium name="VectorBase"/>
        </authorList>
    </citation>
    <scope>NUCLEOTIDE SEQUENCE</scope>
    <source>
        <strain evidence="12">Liverpool</strain>
    </source>
</reference>
<proteinExistence type="predicted"/>
<dbReference type="SMART" id="SM00355">
    <property type="entry name" value="ZnF_C2H2"/>
    <property type="match status" value="9"/>
</dbReference>
<protein>
    <submittedName>
        <fullName evidence="12">AAEL013590-PA</fullName>
    </submittedName>
</protein>
<feature type="binding site" evidence="8">
    <location>
        <position position="256"/>
    </location>
    <ligand>
        <name>Zn(2+)</name>
        <dbReference type="ChEBI" id="CHEBI:29105"/>
    </ligand>
</feature>
<dbReference type="SUPFAM" id="SSF57667">
    <property type="entry name" value="beta-beta-alpha zinc fingers"/>
    <property type="match status" value="3"/>
</dbReference>
<feature type="domain" description="THAP-type" evidence="10">
    <location>
        <begin position="32"/>
        <end position="123"/>
    </location>
</feature>
<evidence type="ECO:0000256" key="1">
    <source>
        <dbReference type="ARBA" id="ARBA00022723"/>
    </source>
</evidence>
<dbReference type="GO" id="GO:0008270">
    <property type="term" value="F:zinc ion binding"/>
    <property type="evidence" value="ECO:0007669"/>
    <property type="project" value="UniProtKB-UniRule"/>
</dbReference>
<dbReference type="SMART" id="SM00692">
    <property type="entry name" value="DM3"/>
    <property type="match status" value="1"/>
</dbReference>
<evidence type="ECO:0000256" key="6">
    <source>
        <dbReference type="PROSITE-ProRule" id="PRU00042"/>
    </source>
</evidence>
<dbReference type="Gene3D" id="3.40.1800.20">
    <property type="match status" value="1"/>
</dbReference>
<reference evidence="12" key="1">
    <citation type="submission" date="2005-10" db="EMBL/GenBank/DDBJ databases">
        <authorList>
            <person name="Loftus B.J."/>
            <person name="Nene V.M."/>
            <person name="Hannick L.I."/>
            <person name="Bidwell S."/>
            <person name="Haas B."/>
            <person name="Amedeo P."/>
            <person name="Orvis J."/>
            <person name="Wortman J.R."/>
            <person name="White O.R."/>
            <person name="Salzberg S."/>
            <person name="Shumway M."/>
            <person name="Koo H."/>
            <person name="Zhao Y."/>
            <person name="Holmes M."/>
            <person name="Miller J."/>
            <person name="Schatz M."/>
            <person name="Pop M."/>
            <person name="Pai G."/>
            <person name="Utterback T."/>
            <person name="Rogers Y.-H."/>
            <person name="Kravitz S."/>
            <person name="Fraser C.M."/>
        </authorList>
    </citation>
    <scope>NUCLEOTIDE SEQUENCE</scope>
    <source>
        <strain evidence="12">Liverpool</strain>
    </source>
</reference>
<dbReference type="Pfam" id="PF05485">
    <property type="entry name" value="THAP"/>
    <property type="match status" value="1"/>
</dbReference>
<evidence type="ECO:0000256" key="4">
    <source>
        <dbReference type="ARBA" id="ARBA00022833"/>
    </source>
</evidence>
<evidence type="ECO:0000259" key="9">
    <source>
        <dbReference type="PROSITE" id="PS50157"/>
    </source>
</evidence>
<dbReference type="Proteomes" id="UP000682892">
    <property type="component" value="Unassembled WGS sequence"/>
</dbReference>
<accession>Q16IP2</accession>
<feature type="binding site" evidence="8">
    <location>
        <position position="197"/>
    </location>
    <ligand>
        <name>Zn(2+)</name>
        <dbReference type="ChEBI" id="CHEBI:29105"/>
    </ligand>
</feature>
<dbReference type="SMART" id="SM00980">
    <property type="entry name" value="THAP"/>
    <property type="match status" value="1"/>
</dbReference>
<evidence type="ECO:0000259" key="11">
    <source>
        <dbReference type="PROSITE" id="PS51915"/>
    </source>
</evidence>
<evidence type="ECO:0000259" key="10">
    <source>
        <dbReference type="PROSITE" id="PS50950"/>
    </source>
</evidence>
<dbReference type="InterPro" id="IPR013087">
    <property type="entry name" value="Znf_C2H2_type"/>
</dbReference>
<dbReference type="PANTHER" id="PTHR24379">
    <property type="entry name" value="KRAB AND ZINC FINGER DOMAIN-CONTAINING"/>
    <property type="match status" value="1"/>
</dbReference>
<dbReference type="InterPro" id="IPR012934">
    <property type="entry name" value="Znf_AD"/>
</dbReference>
<dbReference type="PROSITE" id="PS50950">
    <property type="entry name" value="ZF_THAP"/>
    <property type="match status" value="1"/>
</dbReference>
<keyword evidence="1 8" id="KW-0479">Metal-binding</keyword>
<feature type="domain" description="C2H2-type" evidence="9">
    <location>
        <begin position="616"/>
        <end position="643"/>
    </location>
</feature>
<keyword evidence="5 7" id="KW-0238">DNA-binding</keyword>
<evidence type="ECO:0000256" key="8">
    <source>
        <dbReference type="PROSITE-ProRule" id="PRU01263"/>
    </source>
</evidence>
<feature type="domain" description="ZAD" evidence="11">
    <location>
        <begin position="195"/>
        <end position="280"/>
    </location>
</feature>
<keyword evidence="3 6" id="KW-0863">Zinc-finger</keyword>
<dbReference type="Pfam" id="PF00096">
    <property type="entry name" value="zf-C2H2"/>
    <property type="match status" value="1"/>
</dbReference>
<feature type="domain" description="C2H2-type" evidence="9">
    <location>
        <begin position="531"/>
        <end position="553"/>
    </location>
</feature>
<dbReference type="eggNOG" id="KOG1721">
    <property type="taxonomic scope" value="Eukaryota"/>
</dbReference>
<dbReference type="AlphaFoldDB" id="Q16IP2"/>
<evidence type="ECO:0000313" key="12">
    <source>
        <dbReference type="EMBL" id="EAT34136.1"/>
    </source>
</evidence>
<dbReference type="GO" id="GO:0003677">
    <property type="term" value="F:DNA binding"/>
    <property type="evidence" value="ECO:0007669"/>
    <property type="project" value="UniProtKB-UniRule"/>
</dbReference>
<dbReference type="OMA" id="KQHMEIC"/>
<keyword evidence="4 8" id="KW-0862">Zinc</keyword>
<dbReference type="PhylomeDB" id="Q16IP2"/>
<feature type="binding site" evidence="8">
    <location>
        <position position="200"/>
    </location>
    <ligand>
        <name>Zn(2+)</name>
        <dbReference type="ChEBI" id="CHEBI:29105"/>
    </ligand>
</feature>
<dbReference type="VEuPathDB" id="VectorBase:AAEL026412"/>
<reference evidence="12" key="2">
    <citation type="journal article" date="2007" name="Science">
        <title>Genome sequence of Aedes aegypti, a major arbovirus vector.</title>
        <authorList>
            <person name="Nene V."/>
            <person name="Wortman J.R."/>
            <person name="Lawson D."/>
            <person name="Haas B."/>
            <person name="Kodira C."/>
            <person name="Tu Z.J."/>
            <person name="Loftus B."/>
            <person name="Xi Z."/>
            <person name="Megy K."/>
            <person name="Grabherr M."/>
            <person name="Ren Q."/>
            <person name="Zdobnov E.M."/>
            <person name="Lobo N.F."/>
            <person name="Campbell K.S."/>
            <person name="Brown S.E."/>
            <person name="Bonaldo M.F."/>
            <person name="Zhu J."/>
            <person name="Sinkins S.P."/>
            <person name="Hogenkamp D.G."/>
            <person name="Amedeo P."/>
            <person name="Arensburger P."/>
            <person name="Atkinson P.W."/>
            <person name="Bidwell S."/>
            <person name="Biedler J."/>
            <person name="Birney E."/>
            <person name="Bruggner R.V."/>
            <person name="Costas J."/>
            <person name="Coy M.R."/>
            <person name="Crabtree J."/>
            <person name="Crawford M."/>
            <person name="Debruyn B."/>
            <person name="Decaprio D."/>
            <person name="Eiglmeier K."/>
            <person name="Eisenstadt E."/>
            <person name="El-Dorry H."/>
            <person name="Gelbart W.M."/>
            <person name="Gomes S.L."/>
            <person name="Hammond M."/>
            <person name="Hannick L.I."/>
            <person name="Hogan J.R."/>
            <person name="Holmes M.H."/>
            <person name="Jaffe D."/>
            <person name="Johnston J.S."/>
            <person name="Kennedy R.C."/>
            <person name="Koo H."/>
            <person name="Kravitz S."/>
            <person name="Kriventseva E.V."/>
            <person name="Kulp D."/>
            <person name="Labutti K."/>
            <person name="Lee E."/>
            <person name="Li S."/>
            <person name="Lovin D.D."/>
            <person name="Mao C."/>
            <person name="Mauceli E."/>
            <person name="Menck C.F."/>
            <person name="Miller J.R."/>
            <person name="Montgomery P."/>
            <person name="Mori A."/>
            <person name="Nascimento A.L."/>
            <person name="Naveira H.F."/>
            <person name="Nusbaum C."/>
            <person name="O'leary S."/>
            <person name="Orvis J."/>
            <person name="Pertea M."/>
            <person name="Quesneville H."/>
            <person name="Reidenbach K.R."/>
            <person name="Rogers Y.H."/>
            <person name="Roth C.W."/>
            <person name="Schneider J.R."/>
            <person name="Schatz M."/>
            <person name="Shumway M."/>
            <person name="Stanke M."/>
            <person name="Stinson E.O."/>
            <person name="Tubio J.M."/>
            <person name="Vanzee J.P."/>
            <person name="Verjovski-Almeida S."/>
            <person name="Werner D."/>
            <person name="White O."/>
            <person name="Wyder S."/>
            <person name="Zeng Q."/>
            <person name="Zhao Q."/>
            <person name="Zhao Y."/>
            <person name="Hill C.A."/>
            <person name="Raikhel A.S."/>
            <person name="Soares M.B."/>
            <person name="Knudson D.L."/>
            <person name="Lee N.H."/>
            <person name="Galagan J."/>
            <person name="Salzberg S.L."/>
            <person name="Paulsen I.T."/>
            <person name="Dimopoulos G."/>
            <person name="Collins F.H."/>
            <person name="Birren B."/>
            <person name="Fraser-Liggett C.M."/>
            <person name="Severson D.W."/>
        </authorList>
    </citation>
    <scope>NUCLEOTIDE SEQUENCE [LARGE SCALE GENOMIC DNA]</scope>
    <source>
        <strain evidence="12">Liverpool</strain>
    </source>
</reference>
<dbReference type="PANTHER" id="PTHR24379:SF121">
    <property type="entry name" value="C2H2-TYPE DOMAIN-CONTAINING PROTEIN"/>
    <property type="match status" value="1"/>
</dbReference>